<protein>
    <submittedName>
        <fullName evidence="2">Uncharacterized protein</fullName>
    </submittedName>
</protein>
<dbReference type="AlphaFoldDB" id="A0A540X4K9"/>
<dbReference type="Proteomes" id="UP000315369">
    <property type="component" value="Unassembled WGS sequence"/>
</dbReference>
<keyword evidence="1" id="KW-0812">Transmembrane</keyword>
<evidence type="ECO:0000313" key="2">
    <source>
        <dbReference type="EMBL" id="TQF16185.1"/>
    </source>
</evidence>
<name>A0A540X4K9_9BACT</name>
<gene>
    <name evidence="2" type="ORF">FJV41_09800</name>
</gene>
<keyword evidence="1" id="KW-1133">Transmembrane helix</keyword>
<comment type="caution">
    <text evidence="2">The sequence shown here is derived from an EMBL/GenBank/DDBJ whole genome shotgun (WGS) entry which is preliminary data.</text>
</comment>
<feature type="transmembrane region" description="Helical" evidence="1">
    <location>
        <begin position="47"/>
        <end position="66"/>
    </location>
</feature>
<proteinExistence type="predicted"/>
<feature type="transmembrane region" description="Helical" evidence="1">
    <location>
        <begin position="78"/>
        <end position="101"/>
    </location>
</feature>
<keyword evidence="1" id="KW-0472">Membrane</keyword>
<evidence type="ECO:0000313" key="3">
    <source>
        <dbReference type="Proteomes" id="UP000315369"/>
    </source>
</evidence>
<accession>A0A540X4K9</accession>
<feature type="transmembrane region" description="Helical" evidence="1">
    <location>
        <begin position="20"/>
        <end position="40"/>
    </location>
</feature>
<sequence>MNTQGPPPGANVLLSLSKFRLGRMLLWIAAVWLGLMALVPGPGQKELVTAALFPAVLAASGSWNAWWAERESPRPGTMAWLLPRLMLGAVLLGGAALLLWWRRRRDVKVPLPPAPSPEDVDRWALAELSADTSPRERVA</sequence>
<evidence type="ECO:0000256" key="1">
    <source>
        <dbReference type="SAM" id="Phobius"/>
    </source>
</evidence>
<dbReference type="RefSeq" id="WP_141642168.1">
    <property type="nucleotide sequence ID" value="NZ_VIFM01000028.1"/>
</dbReference>
<organism evidence="2 3">
    <name type="scientific">Myxococcus llanfairpwllgwyngyllgogerychwyrndrobwllllantysiliogogogochensis</name>
    <dbReference type="NCBI Taxonomy" id="2590453"/>
    <lineage>
        <taxon>Bacteria</taxon>
        <taxon>Pseudomonadati</taxon>
        <taxon>Myxococcota</taxon>
        <taxon>Myxococcia</taxon>
        <taxon>Myxococcales</taxon>
        <taxon>Cystobacterineae</taxon>
        <taxon>Myxococcaceae</taxon>
        <taxon>Myxococcus</taxon>
    </lineage>
</organism>
<keyword evidence="3" id="KW-1185">Reference proteome</keyword>
<dbReference type="OrthoDB" id="5513549at2"/>
<reference evidence="2 3" key="1">
    <citation type="submission" date="2019-06" db="EMBL/GenBank/DDBJ databases">
        <authorList>
            <person name="Livingstone P."/>
            <person name="Whitworth D."/>
        </authorList>
    </citation>
    <scope>NUCLEOTIDE SEQUENCE [LARGE SCALE GENOMIC DNA]</scope>
    <source>
        <strain evidence="2 3">AM401</strain>
    </source>
</reference>
<dbReference type="EMBL" id="VIFM01000028">
    <property type="protein sequence ID" value="TQF16185.1"/>
    <property type="molecule type" value="Genomic_DNA"/>
</dbReference>